<dbReference type="SMART" id="SM00966">
    <property type="entry name" value="SpoVT_AbrB"/>
    <property type="match status" value="1"/>
</dbReference>
<evidence type="ECO:0000313" key="3">
    <source>
        <dbReference type="EMBL" id="GAV25392.1"/>
    </source>
</evidence>
<dbReference type="InterPro" id="IPR039052">
    <property type="entry name" value="Antitox_PemI-like"/>
</dbReference>
<proteinExistence type="predicted"/>
<evidence type="ECO:0000256" key="1">
    <source>
        <dbReference type="PROSITE-ProRule" id="PRU01076"/>
    </source>
</evidence>
<dbReference type="GO" id="GO:0003677">
    <property type="term" value="F:DNA binding"/>
    <property type="evidence" value="ECO:0007669"/>
    <property type="project" value="UniProtKB-UniRule"/>
</dbReference>
<protein>
    <submittedName>
        <fullName evidence="3">AbrB family transcriptional regulator</fullName>
    </submittedName>
</protein>
<dbReference type="Proteomes" id="UP000187338">
    <property type="component" value="Unassembled WGS sequence"/>
</dbReference>
<evidence type="ECO:0000313" key="4">
    <source>
        <dbReference type="Proteomes" id="UP000187338"/>
    </source>
</evidence>
<dbReference type="PROSITE" id="PS51740">
    <property type="entry name" value="SPOVT_ABRB"/>
    <property type="match status" value="1"/>
</dbReference>
<evidence type="ECO:0000259" key="2">
    <source>
        <dbReference type="PROSITE" id="PS51740"/>
    </source>
</evidence>
<keyword evidence="4" id="KW-1185">Reference proteome</keyword>
<comment type="caution">
    <text evidence="3">The sequence shown here is derived from an EMBL/GenBank/DDBJ whole genome shotgun (WGS) entry which is preliminary data.</text>
</comment>
<accession>A0A1L8D2H5</accession>
<organism evidence="3 4">
    <name type="scientific">Carboxydothermus islandicus</name>
    <dbReference type="NCBI Taxonomy" id="661089"/>
    <lineage>
        <taxon>Bacteria</taxon>
        <taxon>Bacillati</taxon>
        <taxon>Bacillota</taxon>
        <taxon>Clostridia</taxon>
        <taxon>Thermoanaerobacterales</taxon>
        <taxon>Thermoanaerobacteraceae</taxon>
        <taxon>Carboxydothermus</taxon>
    </lineage>
</organism>
<name>A0A1L8D2H5_9THEO</name>
<dbReference type="EMBL" id="BDJL01000038">
    <property type="protein sequence ID" value="GAV25392.1"/>
    <property type="molecule type" value="Genomic_DNA"/>
</dbReference>
<dbReference type="RefSeq" id="WP_075865548.1">
    <property type="nucleotide sequence ID" value="NZ_BDJL01000038.1"/>
</dbReference>
<dbReference type="InterPro" id="IPR007159">
    <property type="entry name" value="SpoVT-AbrB_dom"/>
</dbReference>
<dbReference type="GO" id="GO:0097351">
    <property type="term" value="F:toxin sequestering activity"/>
    <property type="evidence" value="ECO:0007669"/>
    <property type="project" value="InterPro"/>
</dbReference>
<sequence length="79" mass="9032">MYTTIQKWGNSHALRIPKAILEKVSLQENDKVEIIVDQDAILIRKAKPKYKNLDELFANYQGNYHCEEVDTGSPVGNEV</sequence>
<keyword evidence="1" id="KW-0238">DNA-binding</keyword>
<dbReference type="Pfam" id="PF04014">
    <property type="entry name" value="MazE_antitoxin"/>
    <property type="match status" value="1"/>
</dbReference>
<reference evidence="4" key="1">
    <citation type="submission" date="2016-12" db="EMBL/GenBank/DDBJ databases">
        <title>Draft Genome Sequences od Carboxydothermus pertinax and islandicus, Hydrogenogenic Carboxydotrophic Bacteria.</title>
        <authorList>
            <person name="Fukuyama Y."/>
            <person name="Ohmae K."/>
            <person name="Yoneda Y."/>
            <person name="Yoshida T."/>
            <person name="Sako Y."/>
        </authorList>
    </citation>
    <scope>NUCLEOTIDE SEQUENCE [LARGE SCALE GENOMIC DNA]</scope>
    <source>
        <strain evidence="4">SET</strain>
    </source>
</reference>
<dbReference type="OrthoDB" id="9795766at2"/>
<dbReference type="PANTHER" id="PTHR40516">
    <property type="entry name" value="ANTITOXIN CHPS-RELATED"/>
    <property type="match status" value="1"/>
</dbReference>
<dbReference type="AlphaFoldDB" id="A0A1L8D2H5"/>
<gene>
    <name evidence="3" type="ORF">ciss_13250</name>
</gene>
<dbReference type="SUPFAM" id="SSF89447">
    <property type="entry name" value="AbrB/MazE/MraZ-like"/>
    <property type="match status" value="1"/>
</dbReference>
<feature type="domain" description="SpoVT-AbrB" evidence="2">
    <location>
        <begin position="3"/>
        <end position="48"/>
    </location>
</feature>
<dbReference type="InterPro" id="IPR037914">
    <property type="entry name" value="SpoVT-AbrB_sf"/>
</dbReference>
<dbReference type="PANTHER" id="PTHR40516:SF1">
    <property type="entry name" value="ANTITOXIN CHPS-RELATED"/>
    <property type="match status" value="1"/>
</dbReference>
<dbReference type="Gene3D" id="2.10.260.10">
    <property type="match status" value="1"/>
</dbReference>
<dbReference type="STRING" id="661089.ciss_13250"/>